<evidence type="ECO:0000256" key="2">
    <source>
        <dbReference type="ARBA" id="ARBA00022801"/>
    </source>
</evidence>
<dbReference type="GO" id="GO:0004518">
    <property type="term" value="F:nuclease activity"/>
    <property type="evidence" value="ECO:0007669"/>
    <property type="project" value="UniProtKB-UniRule"/>
</dbReference>
<name>A0A9J7J099_SPOLT</name>
<dbReference type="Proteomes" id="UP000301870">
    <property type="component" value="Chromosome 30"/>
</dbReference>
<keyword evidence="1 4" id="KW-0540">Nuclease</keyword>
<feature type="signal peptide" evidence="5">
    <location>
        <begin position="1"/>
        <end position="19"/>
    </location>
</feature>
<evidence type="ECO:0000256" key="5">
    <source>
        <dbReference type="SAM" id="SignalP"/>
    </source>
</evidence>
<dbReference type="OrthoDB" id="6818165at2759"/>
<dbReference type="KEGG" id="sliu:111359938"/>
<accession>A0A9J7J099</accession>
<proteinExistence type="inferred from homology"/>
<dbReference type="GeneID" id="111359938"/>
<evidence type="ECO:0000256" key="4">
    <source>
        <dbReference type="HAMAP-Rule" id="MF_04143"/>
    </source>
</evidence>
<protein>
    <submittedName>
        <fullName evidence="7">Uncharacterized protein LOC111359938 isoform X1</fullName>
    </submittedName>
</protein>
<evidence type="ECO:0000256" key="1">
    <source>
        <dbReference type="ARBA" id="ARBA00022722"/>
    </source>
</evidence>
<dbReference type="RefSeq" id="XP_022831420.1">
    <property type="nucleotide sequence ID" value="XM_022975652.1"/>
</dbReference>
<organism evidence="6 7">
    <name type="scientific">Spodoptera litura</name>
    <name type="common">Asian cotton leafworm</name>
    <dbReference type="NCBI Taxonomy" id="69820"/>
    <lineage>
        <taxon>Eukaryota</taxon>
        <taxon>Metazoa</taxon>
        <taxon>Ecdysozoa</taxon>
        <taxon>Arthropoda</taxon>
        <taxon>Hexapoda</taxon>
        <taxon>Insecta</taxon>
        <taxon>Pterygota</taxon>
        <taxon>Neoptera</taxon>
        <taxon>Endopterygota</taxon>
        <taxon>Lepidoptera</taxon>
        <taxon>Glossata</taxon>
        <taxon>Ditrysia</taxon>
        <taxon>Noctuoidea</taxon>
        <taxon>Noctuidae</taxon>
        <taxon>Amphipyrinae</taxon>
        <taxon>Spodoptera</taxon>
    </lineage>
</organism>
<dbReference type="InterPro" id="IPR006853">
    <property type="entry name" value="Poxin_vir"/>
</dbReference>
<dbReference type="GO" id="GO:0061507">
    <property type="term" value="F:2',3'-cyclic GMP-AMP binding"/>
    <property type="evidence" value="ECO:0007669"/>
    <property type="project" value="UniProtKB-UniRule"/>
</dbReference>
<keyword evidence="5" id="KW-0732">Signal</keyword>
<evidence type="ECO:0000256" key="3">
    <source>
        <dbReference type="ARBA" id="ARBA00023932"/>
    </source>
</evidence>
<dbReference type="HAMAP" id="MF_04143">
    <property type="entry name" value="Poxins"/>
    <property type="match status" value="1"/>
</dbReference>
<keyword evidence="2 4" id="KW-0378">Hydrolase</keyword>
<feature type="chain" id="PRO_5039932949" evidence="5">
    <location>
        <begin position="20"/>
        <end position="279"/>
    </location>
</feature>
<dbReference type="AlphaFoldDB" id="A0A9J7J099"/>
<evidence type="ECO:0000313" key="6">
    <source>
        <dbReference type="Proteomes" id="UP000301870"/>
    </source>
</evidence>
<gene>
    <name evidence="7" type="primary">LOC111359938</name>
</gene>
<comment type="catalytic activity">
    <reaction evidence="3">
        <text>2',3'-cGAMP + H2O = Gp(2'-5')Ap(3') + H(+)</text>
        <dbReference type="Rhea" id="RHEA:59472"/>
        <dbReference type="ChEBI" id="CHEBI:15377"/>
        <dbReference type="ChEBI" id="CHEBI:15378"/>
        <dbReference type="ChEBI" id="CHEBI:143093"/>
        <dbReference type="ChEBI" id="CHEBI:143098"/>
    </reaction>
    <physiologicalReaction direction="left-to-right" evidence="3">
        <dbReference type="Rhea" id="RHEA:59473"/>
    </physiologicalReaction>
</comment>
<keyword evidence="6" id="KW-1185">Reference proteome</keyword>
<evidence type="ECO:0000313" key="7">
    <source>
        <dbReference type="RefSeq" id="XP_022831420.1"/>
    </source>
</evidence>
<sequence>MVALLYSLVVLWVVNVCHSSLLTRTVTTMSKRTGFPNTTAPAAAGLTYRGIVENMSIPAELHQRPDGRPYATFGSVVPIHCCTPEQVEQHRKTTHHYCDIFTDETLAPLGDLVYVRIDENTAEKVFINRRQRVLLVSSDGVLAQWRLAPTFESANLYLAGTPIVDQAGHLVSVVTAKWGRHYAVSAIEGEGGYFDTSLPWETLTIPEGSSVYGNRTFQSRDELREYVASLPPAGSPAAGEVSPLLYRGDSPRLVLVSPSGRQLSHHYLHGVIANDVEYL</sequence>
<dbReference type="GO" id="GO:0016787">
    <property type="term" value="F:hydrolase activity"/>
    <property type="evidence" value="ECO:0007669"/>
    <property type="project" value="UniProtKB-KW"/>
</dbReference>
<reference evidence="7" key="1">
    <citation type="submission" date="2025-08" db="UniProtKB">
        <authorList>
            <consortium name="RefSeq"/>
        </authorList>
    </citation>
    <scope>IDENTIFICATION</scope>
    <source>
        <strain evidence="7">Ishihara</strain>
        <tissue evidence="7">Whole body</tissue>
    </source>
</reference>
<comment type="function">
    <text evidence="4">Nuclease that cleaves 2',3'-cGAMP.</text>
</comment>